<dbReference type="PANTHER" id="PTHR31332:SF0">
    <property type="entry name" value="7-HYDROXYMETHYL CHLOROPHYLL A REDUCTASE, CHLOROPLASTIC"/>
    <property type="match status" value="1"/>
</dbReference>
<organism evidence="4 5">
    <name type="scientific">Methanobrevibacter woesei</name>
    <dbReference type="NCBI Taxonomy" id="190976"/>
    <lineage>
        <taxon>Archaea</taxon>
        <taxon>Methanobacteriati</taxon>
        <taxon>Methanobacteriota</taxon>
        <taxon>Methanomada group</taxon>
        <taxon>Methanobacteria</taxon>
        <taxon>Methanobacteriales</taxon>
        <taxon>Methanobacteriaceae</taxon>
        <taxon>Methanobrevibacter</taxon>
    </lineage>
</organism>
<dbReference type="InterPro" id="IPR007516">
    <property type="entry name" value="Co_F420_Hydgase/DH_bsu_N"/>
</dbReference>
<dbReference type="PROSITE" id="PS51379">
    <property type="entry name" value="4FE4S_FER_2"/>
    <property type="match status" value="1"/>
</dbReference>
<evidence type="ECO:0000313" key="5">
    <source>
        <dbReference type="Proteomes" id="UP000245577"/>
    </source>
</evidence>
<dbReference type="InterPro" id="IPR045220">
    <property type="entry name" value="FRHB/FDHB/HCAR-like"/>
</dbReference>
<reference evidence="4 5" key="1">
    <citation type="submission" date="2017-03" db="EMBL/GenBank/DDBJ databases">
        <title>Genome sequence of Methanobrevibacter wosei.</title>
        <authorList>
            <person name="Poehlein A."/>
            <person name="Seedorf H."/>
            <person name="Daniel R."/>
        </authorList>
    </citation>
    <scope>NUCLEOTIDE SEQUENCE [LARGE SCALE GENOMIC DNA]</scope>
    <source>
        <strain evidence="4 5">DSM 11979</strain>
    </source>
</reference>
<keyword evidence="2" id="KW-0411">Iron-sulfur</keyword>
<gene>
    <name evidence="4" type="ORF">MBBWO_10910</name>
</gene>
<accession>A0A2U1S7Z2</accession>
<dbReference type="RefSeq" id="WP_116669869.1">
    <property type="nucleotide sequence ID" value="NZ_MZGU01000004.1"/>
</dbReference>
<dbReference type="Gene3D" id="3.30.70.20">
    <property type="match status" value="1"/>
</dbReference>
<dbReference type="OrthoDB" id="15347at2157"/>
<dbReference type="PANTHER" id="PTHR31332">
    <property type="entry name" value="7-HYDROXYMETHYL CHLOROPHYLL A REDUCTASE, CHLOROPLASTIC"/>
    <property type="match status" value="1"/>
</dbReference>
<evidence type="ECO:0000259" key="3">
    <source>
        <dbReference type="PROSITE" id="PS51379"/>
    </source>
</evidence>
<keyword evidence="2" id="KW-0479">Metal-binding</keyword>
<protein>
    <submittedName>
        <fullName evidence="4">Coenzyme F420-reducing hydrogenase subunit beta</fullName>
    </submittedName>
</protein>
<dbReference type="GO" id="GO:0052592">
    <property type="term" value="F:oxidoreductase activity, acting on CH or CH2 groups, with an iron-sulfur protein as acceptor"/>
    <property type="evidence" value="ECO:0007669"/>
    <property type="project" value="TreeGrafter"/>
</dbReference>
<dbReference type="GO" id="GO:0051536">
    <property type="term" value="F:iron-sulfur cluster binding"/>
    <property type="evidence" value="ECO:0007669"/>
    <property type="project" value="UniProtKB-KW"/>
</dbReference>
<keyword evidence="5" id="KW-1185">Reference proteome</keyword>
<keyword evidence="1" id="KW-0408">Iron</keyword>
<dbReference type="PROSITE" id="PS00198">
    <property type="entry name" value="4FE4S_FER_1"/>
    <property type="match status" value="1"/>
</dbReference>
<dbReference type="Pfam" id="PF00037">
    <property type="entry name" value="Fer4"/>
    <property type="match status" value="1"/>
</dbReference>
<evidence type="ECO:0000256" key="2">
    <source>
        <dbReference type="ARBA" id="ARBA00023014"/>
    </source>
</evidence>
<dbReference type="SUPFAM" id="SSF54862">
    <property type="entry name" value="4Fe-4S ferredoxins"/>
    <property type="match status" value="1"/>
</dbReference>
<sequence length="360" mass="40111">MSNKKVAMVGTPCQILAATKVNRYADFTGGSPIDVKIGLFCMENFSYSYLERFLKENDIELYEVKEFRIEKGYFIAYLIDGNIFKIPIAETEPFTRKNCHVCTDYTSDVSDIAVGSVGTGKNHSTVIVRTEKGKEIIDNCIKNGSIEAKPLDEKGEKLLRNIANKKIKRNTKIINKREAVARPVLSKRAVNEEEFVDECSICQFNNLQDDVISVGSCVLCGACEYVCPIDAIKINHRKPVITKDCEEDCHACYFACPRTFVSEEIYPNDIDEKPLGEYIELLDVKADSIIGQDGGVVSAILINLLENNVVDEVSIVAEDKDAPWRPVSYLTSRVQDVVSAAGTKYSTVPIGFKSLNSKKQ</sequence>
<evidence type="ECO:0000313" key="4">
    <source>
        <dbReference type="EMBL" id="PWB86237.1"/>
    </source>
</evidence>
<name>A0A2U1S7Z2_9EURY</name>
<dbReference type="InterPro" id="IPR007525">
    <property type="entry name" value="FrhB_FdhB_C"/>
</dbReference>
<dbReference type="Pfam" id="PF04422">
    <property type="entry name" value="FrhB_FdhB_N"/>
    <property type="match status" value="1"/>
</dbReference>
<dbReference type="EMBL" id="MZGU01000004">
    <property type="protein sequence ID" value="PWB86237.1"/>
    <property type="molecule type" value="Genomic_DNA"/>
</dbReference>
<comment type="caution">
    <text evidence="4">The sequence shown here is derived from an EMBL/GenBank/DDBJ whole genome shotgun (WGS) entry which is preliminary data.</text>
</comment>
<proteinExistence type="predicted"/>
<dbReference type="InterPro" id="IPR017900">
    <property type="entry name" value="4Fe4S_Fe_S_CS"/>
</dbReference>
<feature type="domain" description="4Fe-4S ferredoxin-type" evidence="3">
    <location>
        <begin position="208"/>
        <end position="237"/>
    </location>
</feature>
<dbReference type="Proteomes" id="UP000245577">
    <property type="component" value="Unassembled WGS sequence"/>
</dbReference>
<dbReference type="Pfam" id="PF04432">
    <property type="entry name" value="FrhB_FdhB_C"/>
    <property type="match status" value="1"/>
</dbReference>
<evidence type="ECO:0000256" key="1">
    <source>
        <dbReference type="ARBA" id="ARBA00023004"/>
    </source>
</evidence>
<dbReference type="AlphaFoldDB" id="A0A2U1S7Z2"/>
<dbReference type="InterPro" id="IPR017896">
    <property type="entry name" value="4Fe4S_Fe-S-bd"/>
</dbReference>